<proteinExistence type="predicted"/>
<dbReference type="InterPro" id="IPR017853">
    <property type="entry name" value="GH"/>
</dbReference>
<name>A0A6A6EBX7_9PEZI</name>
<keyword evidence="2" id="KW-1185">Reference proteome</keyword>
<dbReference type="SUPFAM" id="SSF51445">
    <property type="entry name" value="(Trans)glycosidases"/>
    <property type="match status" value="1"/>
</dbReference>
<reference evidence="1" key="1">
    <citation type="journal article" date="2020" name="Stud. Mycol.">
        <title>101 Dothideomycetes genomes: a test case for predicting lifestyles and emergence of pathogens.</title>
        <authorList>
            <person name="Haridas S."/>
            <person name="Albert R."/>
            <person name="Binder M."/>
            <person name="Bloem J."/>
            <person name="Labutti K."/>
            <person name="Salamov A."/>
            <person name="Andreopoulos B."/>
            <person name="Baker S."/>
            <person name="Barry K."/>
            <person name="Bills G."/>
            <person name="Bluhm B."/>
            <person name="Cannon C."/>
            <person name="Castanera R."/>
            <person name="Culley D."/>
            <person name="Daum C."/>
            <person name="Ezra D."/>
            <person name="Gonzalez J."/>
            <person name="Henrissat B."/>
            <person name="Kuo A."/>
            <person name="Liang C."/>
            <person name="Lipzen A."/>
            <person name="Lutzoni F."/>
            <person name="Magnuson J."/>
            <person name="Mondo S."/>
            <person name="Nolan M."/>
            <person name="Ohm R."/>
            <person name="Pangilinan J."/>
            <person name="Park H.-J."/>
            <person name="Ramirez L."/>
            <person name="Alfaro M."/>
            <person name="Sun H."/>
            <person name="Tritt A."/>
            <person name="Yoshinaga Y."/>
            <person name="Zwiers L.-H."/>
            <person name="Turgeon B."/>
            <person name="Goodwin S."/>
            <person name="Spatafora J."/>
            <person name="Crous P."/>
            <person name="Grigoriev I."/>
        </authorList>
    </citation>
    <scope>NUCLEOTIDE SEQUENCE</scope>
    <source>
        <strain evidence="1">CBS 207.26</strain>
    </source>
</reference>
<evidence type="ECO:0000313" key="1">
    <source>
        <dbReference type="EMBL" id="KAF2188312.1"/>
    </source>
</evidence>
<protein>
    <submittedName>
        <fullName evidence="1">Glycoside hydrolase family 18 protein</fullName>
    </submittedName>
</protein>
<accession>A0A6A6EBX7</accession>
<keyword evidence="1" id="KW-0378">Hydrolase</keyword>
<evidence type="ECO:0000313" key="2">
    <source>
        <dbReference type="Proteomes" id="UP000800200"/>
    </source>
</evidence>
<dbReference type="OrthoDB" id="6020543at2759"/>
<dbReference type="Proteomes" id="UP000800200">
    <property type="component" value="Unassembled WGS sequence"/>
</dbReference>
<dbReference type="AlphaFoldDB" id="A0A6A6EBX7"/>
<dbReference type="EMBL" id="ML994624">
    <property type="protein sequence ID" value="KAF2188312.1"/>
    <property type="molecule type" value="Genomic_DNA"/>
</dbReference>
<dbReference type="Gene3D" id="3.20.20.80">
    <property type="entry name" value="Glycosidases"/>
    <property type="match status" value="1"/>
</dbReference>
<dbReference type="GO" id="GO:0016787">
    <property type="term" value="F:hydrolase activity"/>
    <property type="evidence" value="ECO:0007669"/>
    <property type="project" value="UniProtKB-KW"/>
</dbReference>
<organism evidence="1 2">
    <name type="scientific">Zopfia rhizophila CBS 207.26</name>
    <dbReference type="NCBI Taxonomy" id="1314779"/>
    <lineage>
        <taxon>Eukaryota</taxon>
        <taxon>Fungi</taxon>
        <taxon>Dikarya</taxon>
        <taxon>Ascomycota</taxon>
        <taxon>Pezizomycotina</taxon>
        <taxon>Dothideomycetes</taxon>
        <taxon>Dothideomycetes incertae sedis</taxon>
        <taxon>Zopfiaceae</taxon>
        <taxon>Zopfia</taxon>
    </lineage>
</organism>
<gene>
    <name evidence="1" type="ORF">K469DRAFT_685034</name>
</gene>
<sequence>MLISRQAKTPPIKETLRTVRHTIVKVIILSFIVKLNGTRGQHTLNFANQGKKCITFSGTELFSCPELEADIKECQIQNRKTVFLSAGGTSSPEAAKDSANKIWQIFGPPQEWPLLDNSKTLRPFT</sequence>